<feature type="region of interest" description="Disordered" evidence="1">
    <location>
        <begin position="1"/>
        <end position="51"/>
    </location>
</feature>
<dbReference type="InterPro" id="IPR029063">
    <property type="entry name" value="SAM-dependent_MTases_sf"/>
</dbReference>
<dbReference type="GO" id="GO:0008168">
    <property type="term" value="F:methyltransferase activity"/>
    <property type="evidence" value="ECO:0007669"/>
    <property type="project" value="UniProtKB-KW"/>
</dbReference>
<comment type="caution">
    <text evidence="2">The sequence shown here is derived from an EMBL/GenBank/DDBJ whole genome shotgun (WGS) entry which is preliminary data.</text>
</comment>
<proteinExistence type="predicted"/>
<feature type="compositionally biased region" description="Basic and acidic residues" evidence="1">
    <location>
        <begin position="25"/>
        <end position="40"/>
    </location>
</feature>
<evidence type="ECO:0000313" key="2">
    <source>
        <dbReference type="EMBL" id="MCH6160592.1"/>
    </source>
</evidence>
<feature type="compositionally biased region" description="Low complexity" evidence="1">
    <location>
        <begin position="1"/>
        <end position="22"/>
    </location>
</feature>
<evidence type="ECO:0000313" key="3">
    <source>
        <dbReference type="Proteomes" id="UP001166784"/>
    </source>
</evidence>
<dbReference type="Gene3D" id="3.40.50.150">
    <property type="entry name" value="Vaccinia Virus protein VP39"/>
    <property type="match status" value="1"/>
</dbReference>
<reference evidence="2" key="2">
    <citation type="journal article" date="2023" name="Int. J. Syst. Evol. Microbiol.">
        <title>Streptomyces marispadix sp. nov., isolated from marine beach sediment of the Northern Coast of Portugal.</title>
        <authorList>
            <person name="dos Santos J.D.N."/>
            <person name="Vitorino I.R."/>
            <person name="Kallscheuer N."/>
            <person name="Srivastava A."/>
            <person name="Krautwurst S."/>
            <person name="Marz M."/>
            <person name="Jogler C."/>
            <person name="Lobo Da Cunha A."/>
            <person name="Catita J."/>
            <person name="Goncalves H."/>
            <person name="Gonzalez I."/>
            <person name="Reyes F."/>
            <person name="Lage O.M."/>
        </authorList>
    </citation>
    <scope>NUCLEOTIDE SEQUENCE</scope>
    <source>
        <strain evidence="2">M600PL45_2</strain>
    </source>
</reference>
<keyword evidence="2" id="KW-0808">Transferase</keyword>
<keyword evidence="2" id="KW-0489">Methyltransferase</keyword>
<protein>
    <submittedName>
        <fullName evidence="2">Class I SAM-dependent methyltransferase</fullName>
    </submittedName>
</protein>
<organism evidence="2 3">
    <name type="scientific">Streptomyces marispadix</name>
    <dbReference type="NCBI Taxonomy" id="2922868"/>
    <lineage>
        <taxon>Bacteria</taxon>
        <taxon>Bacillati</taxon>
        <taxon>Actinomycetota</taxon>
        <taxon>Actinomycetes</taxon>
        <taxon>Kitasatosporales</taxon>
        <taxon>Streptomycetaceae</taxon>
        <taxon>Streptomyces</taxon>
    </lineage>
</organism>
<dbReference type="SUPFAM" id="SSF53335">
    <property type="entry name" value="S-adenosyl-L-methionine-dependent methyltransferases"/>
    <property type="match status" value="1"/>
</dbReference>
<feature type="region of interest" description="Disordered" evidence="1">
    <location>
        <begin position="281"/>
        <end position="312"/>
    </location>
</feature>
<name>A0ABS9SWD3_9ACTN</name>
<gene>
    <name evidence="2" type="ORF">MMA15_09265</name>
</gene>
<evidence type="ECO:0000256" key="1">
    <source>
        <dbReference type="SAM" id="MobiDB-lite"/>
    </source>
</evidence>
<dbReference type="RefSeq" id="WP_241058641.1">
    <property type="nucleotide sequence ID" value="NZ_JAKWJU010000002.1"/>
</dbReference>
<dbReference type="Proteomes" id="UP001166784">
    <property type="component" value="Unassembled WGS sequence"/>
</dbReference>
<dbReference type="Pfam" id="PF13578">
    <property type="entry name" value="Methyltransf_24"/>
    <property type="match status" value="1"/>
</dbReference>
<accession>A0ABS9SWD3</accession>
<feature type="compositionally biased region" description="Basic and acidic residues" evidence="1">
    <location>
        <begin position="294"/>
        <end position="304"/>
    </location>
</feature>
<dbReference type="GO" id="GO:0032259">
    <property type="term" value="P:methylation"/>
    <property type="evidence" value="ECO:0007669"/>
    <property type="project" value="UniProtKB-KW"/>
</dbReference>
<reference evidence="2" key="1">
    <citation type="submission" date="2022-03" db="EMBL/GenBank/DDBJ databases">
        <authorList>
            <person name="Santos J.D.N."/>
            <person name="Kallscheuer N."/>
            <person name="Jogler C."/>
            <person name="Lage O.M."/>
        </authorList>
    </citation>
    <scope>NUCLEOTIDE SEQUENCE</scope>
    <source>
        <strain evidence="2">M600PL45_2</strain>
    </source>
</reference>
<keyword evidence="3" id="KW-1185">Reference proteome</keyword>
<sequence length="341" mass="37443">MTSPSTPAASTPATSTPATSTSRTEAGDARDGASPDEEARQTPPPRPRSFREVRGWFYNTDIVLFDWLLSRQQRLQQHGDLLEMGAYLGKSAIMLRSYLREDETFTVCDLFGSEAPTESNEREMRGSYSTLTRRGFEANFLSFHDELPRVLHAPTSVVPGEVAPGSCRFVHVDASHLYEHVRPDIAAARGTLTDDGIVVLDDYRSSHTPGVACATWQAVLEDGLRPVCVSAQKFYGTWGDPAAVQQELHDALRKRGDCWLQWQDVAGHRLLLVGADKAETPALPRSRHAKSRAGARDSEGDGARRGRGAALSALSRRAAREVLPPVISRRLARALRGDRDG</sequence>
<dbReference type="EMBL" id="JAKWJU010000002">
    <property type="protein sequence ID" value="MCH6160592.1"/>
    <property type="molecule type" value="Genomic_DNA"/>
</dbReference>